<dbReference type="GO" id="GO:0016020">
    <property type="term" value="C:membrane"/>
    <property type="evidence" value="ECO:0007669"/>
    <property type="project" value="UniProtKB-SubCell"/>
</dbReference>
<comment type="subcellular location">
    <subcellularLocation>
        <location evidence="1">Membrane</location>
        <topology evidence="1">Peripheral membrane protein</topology>
    </subcellularLocation>
</comment>
<evidence type="ECO:0000313" key="9">
    <source>
        <dbReference type="Proteomes" id="UP001230188"/>
    </source>
</evidence>
<evidence type="ECO:0000256" key="1">
    <source>
        <dbReference type="ARBA" id="ARBA00004170"/>
    </source>
</evidence>
<evidence type="ECO:0000256" key="2">
    <source>
        <dbReference type="ARBA" id="ARBA00022723"/>
    </source>
</evidence>
<dbReference type="InterPro" id="IPR015655">
    <property type="entry name" value="PP2C"/>
</dbReference>
<dbReference type="InterPro" id="IPR001932">
    <property type="entry name" value="PPM-type_phosphatase-like_dom"/>
</dbReference>
<dbReference type="GO" id="GO:0004722">
    <property type="term" value="F:protein serine/threonine phosphatase activity"/>
    <property type="evidence" value="ECO:0007669"/>
    <property type="project" value="InterPro"/>
</dbReference>
<accession>A0AAD7UMK0</accession>
<evidence type="ECO:0000256" key="6">
    <source>
        <dbReference type="SAM" id="MobiDB-lite"/>
    </source>
</evidence>
<dbReference type="InterPro" id="IPR036457">
    <property type="entry name" value="PPM-type-like_dom_sf"/>
</dbReference>
<feature type="region of interest" description="Disordered" evidence="6">
    <location>
        <begin position="181"/>
        <end position="208"/>
    </location>
</feature>
<comment type="caution">
    <text evidence="8">The sequence shown here is derived from an EMBL/GenBank/DDBJ whole genome shotgun (WGS) entry which is preliminary data.</text>
</comment>
<evidence type="ECO:0000256" key="4">
    <source>
        <dbReference type="ARBA" id="ARBA00022912"/>
    </source>
</evidence>
<keyword evidence="2" id="KW-0479">Metal-binding</keyword>
<dbReference type="PROSITE" id="PS01032">
    <property type="entry name" value="PPM_1"/>
    <property type="match status" value="1"/>
</dbReference>
<dbReference type="Gene3D" id="3.60.40.10">
    <property type="entry name" value="PPM-type phosphatase domain"/>
    <property type="match status" value="2"/>
</dbReference>
<dbReference type="Pfam" id="PF00481">
    <property type="entry name" value="PP2C"/>
    <property type="match status" value="2"/>
</dbReference>
<evidence type="ECO:0000256" key="3">
    <source>
        <dbReference type="ARBA" id="ARBA00022801"/>
    </source>
</evidence>
<dbReference type="Proteomes" id="UP001230188">
    <property type="component" value="Unassembled WGS sequence"/>
</dbReference>
<dbReference type="SMART" id="SM00332">
    <property type="entry name" value="PP2Cc"/>
    <property type="match status" value="1"/>
</dbReference>
<sequence length="472" mass="51031">MAEVCSSTRRPGTTKGFAAVAHVRKGEDKWCAVEKNGGEAVYGLFDGHGGSSLASEVARMLPGMIMRGERSVDGLVEAFYQADSEVGAKFATEGSTATIASVNRGPRGASVWLAWVGDSRSISVDVLAKALVWQSSVHHVTNKHELDRVRLQWKLRELAESETGTAYEQLVDRVVLDHQVSSSRTSKKSSDEDTDTSSYGNLPSSGSEDALRDLLTRAKTYEDRLAACDAAHDMGGVVRSQSFVGRRYNFHGTPCGPVVLQSTWRPPDPDSPLVRGASTCVTRALGDWDSSRTLLPHPEVARHDLALADAPVWRRYVIASDGLWDVVSPKKAAKLVAAELEPSDAANALLNTARRIYMKKLDKTKASGTDPFKDDTTILVFDVKLGVSVAVVKSVLPTLPSFPSFGLRSNGSEPKRAAYFHSRSTGHALAEELGEEKDRDPKPHKTPKARRSSLAAFLRSNPSSSATRSASS</sequence>
<name>A0AAD7UMK0_9STRA</name>
<evidence type="ECO:0000256" key="5">
    <source>
        <dbReference type="RuleBase" id="RU003465"/>
    </source>
</evidence>
<evidence type="ECO:0000313" key="8">
    <source>
        <dbReference type="EMBL" id="KAJ8611035.1"/>
    </source>
</evidence>
<protein>
    <recommendedName>
        <fullName evidence="7">PPM-type phosphatase domain-containing protein</fullName>
    </recommendedName>
</protein>
<dbReference type="CDD" id="cd00143">
    <property type="entry name" value="PP2Cc"/>
    <property type="match status" value="1"/>
</dbReference>
<keyword evidence="9" id="KW-1185">Reference proteome</keyword>
<feature type="region of interest" description="Disordered" evidence="6">
    <location>
        <begin position="428"/>
        <end position="472"/>
    </location>
</feature>
<keyword evidence="4 5" id="KW-0904">Protein phosphatase</keyword>
<dbReference type="EMBL" id="JAQMWT010000084">
    <property type="protein sequence ID" value="KAJ8611035.1"/>
    <property type="molecule type" value="Genomic_DNA"/>
</dbReference>
<organism evidence="8 9">
    <name type="scientific">Chrysophaeum taylorii</name>
    <dbReference type="NCBI Taxonomy" id="2483200"/>
    <lineage>
        <taxon>Eukaryota</taxon>
        <taxon>Sar</taxon>
        <taxon>Stramenopiles</taxon>
        <taxon>Ochrophyta</taxon>
        <taxon>Pelagophyceae</taxon>
        <taxon>Pelagomonadales</taxon>
        <taxon>Pelagomonadaceae</taxon>
        <taxon>Chrysophaeum</taxon>
    </lineage>
</organism>
<dbReference type="PANTHER" id="PTHR47992">
    <property type="entry name" value="PROTEIN PHOSPHATASE"/>
    <property type="match status" value="1"/>
</dbReference>
<dbReference type="SUPFAM" id="SSF81606">
    <property type="entry name" value="PP2C-like"/>
    <property type="match status" value="1"/>
</dbReference>
<feature type="domain" description="PPM-type phosphatase" evidence="7">
    <location>
        <begin position="14"/>
        <end position="383"/>
    </location>
</feature>
<comment type="similarity">
    <text evidence="5">Belongs to the PP2C family.</text>
</comment>
<feature type="compositionally biased region" description="Low complexity" evidence="6">
    <location>
        <begin position="459"/>
        <end position="472"/>
    </location>
</feature>
<evidence type="ECO:0000259" key="7">
    <source>
        <dbReference type="PROSITE" id="PS51746"/>
    </source>
</evidence>
<dbReference type="AlphaFoldDB" id="A0AAD7UMK0"/>
<proteinExistence type="inferred from homology"/>
<gene>
    <name evidence="8" type="ORF">CTAYLR_007061</name>
</gene>
<dbReference type="PROSITE" id="PS51746">
    <property type="entry name" value="PPM_2"/>
    <property type="match status" value="1"/>
</dbReference>
<dbReference type="GO" id="GO:0046872">
    <property type="term" value="F:metal ion binding"/>
    <property type="evidence" value="ECO:0007669"/>
    <property type="project" value="UniProtKB-KW"/>
</dbReference>
<dbReference type="InterPro" id="IPR000222">
    <property type="entry name" value="PP2C_BS"/>
</dbReference>
<reference evidence="8" key="1">
    <citation type="submission" date="2023-01" db="EMBL/GenBank/DDBJ databases">
        <title>Metagenome sequencing of chrysophaentin producing Chrysophaeum taylorii.</title>
        <authorList>
            <person name="Davison J."/>
            <person name="Bewley C."/>
        </authorList>
    </citation>
    <scope>NUCLEOTIDE SEQUENCE</scope>
    <source>
        <strain evidence="8">NIES-1699</strain>
    </source>
</reference>
<keyword evidence="3 5" id="KW-0378">Hydrolase</keyword>